<keyword evidence="2" id="KW-0808">Transferase</keyword>
<evidence type="ECO:0000313" key="3">
    <source>
        <dbReference type="Proteomes" id="UP001196316"/>
    </source>
</evidence>
<accession>A0AAW4N7B5</accession>
<dbReference type="EMBL" id="JAHOEP010000013">
    <property type="protein sequence ID" value="MBV3408018.1"/>
    <property type="molecule type" value="Genomic_DNA"/>
</dbReference>
<protein>
    <submittedName>
        <fullName evidence="2">Glycosyltransferase</fullName>
        <ecNumber evidence="2">2.4.-.-</ecNumber>
    </submittedName>
</protein>
<dbReference type="PANTHER" id="PTHR43685:SF2">
    <property type="entry name" value="GLYCOSYLTRANSFERASE 2-LIKE DOMAIN-CONTAINING PROTEIN"/>
    <property type="match status" value="1"/>
</dbReference>
<organism evidence="2 3">
    <name type="scientific">Segatella copri</name>
    <dbReference type="NCBI Taxonomy" id="165179"/>
    <lineage>
        <taxon>Bacteria</taxon>
        <taxon>Pseudomonadati</taxon>
        <taxon>Bacteroidota</taxon>
        <taxon>Bacteroidia</taxon>
        <taxon>Bacteroidales</taxon>
        <taxon>Prevotellaceae</taxon>
        <taxon>Segatella</taxon>
    </lineage>
</organism>
<dbReference type="Proteomes" id="UP001196316">
    <property type="component" value="Unassembled WGS sequence"/>
</dbReference>
<dbReference type="Pfam" id="PF00535">
    <property type="entry name" value="Glycos_transf_2"/>
    <property type="match status" value="1"/>
</dbReference>
<evidence type="ECO:0000259" key="1">
    <source>
        <dbReference type="Pfam" id="PF00535"/>
    </source>
</evidence>
<dbReference type="PANTHER" id="PTHR43685">
    <property type="entry name" value="GLYCOSYLTRANSFERASE"/>
    <property type="match status" value="1"/>
</dbReference>
<sequence>MKISIITASYNSGKTIRHTVESVLRQTYPDYEYIVIDGGSTDNSIDVVKEYQVG</sequence>
<reference evidence="2" key="1">
    <citation type="submission" date="2021-06" db="EMBL/GenBank/DDBJ databases">
        <title>Collection of gut derived symbiotic bacterial strains cultured from healthy donors.</title>
        <authorList>
            <person name="Lin H."/>
            <person name="Littmann E."/>
            <person name="Pamer E.G."/>
        </authorList>
    </citation>
    <scope>NUCLEOTIDE SEQUENCE</scope>
    <source>
        <strain evidence="2">MSK.21.60</strain>
    </source>
</reference>
<feature type="domain" description="Glycosyltransferase 2-like" evidence="1">
    <location>
        <begin position="4"/>
        <end position="52"/>
    </location>
</feature>
<gene>
    <name evidence="2" type="ORF">KSW80_06345</name>
</gene>
<dbReference type="InterPro" id="IPR001173">
    <property type="entry name" value="Glyco_trans_2-like"/>
</dbReference>
<dbReference type="EC" id="2.4.-.-" evidence="2"/>
<proteinExistence type="predicted"/>
<dbReference type="RefSeq" id="WP_217325877.1">
    <property type="nucleotide sequence ID" value="NZ_JAHOEK010000011.1"/>
</dbReference>
<dbReference type="InterPro" id="IPR050834">
    <property type="entry name" value="Glycosyltransf_2"/>
</dbReference>
<name>A0AAW4N7B5_9BACT</name>
<keyword evidence="2" id="KW-0328">Glycosyltransferase</keyword>
<dbReference type="GO" id="GO:0016757">
    <property type="term" value="F:glycosyltransferase activity"/>
    <property type="evidence" value="ECO:0007669"/>
    <property type="project" value="UniProtKB-KW"/>
</dbReference>
<comment type="caution">
    <text evidence="2">The sequence shown here is derived from an EMBL/GenBank/DDBJ whole genome shotgun (WGS) entry which is preliminary data.</text>
</comment>
<dbReference type="AlphaFoldDB" id="A0AAW4N7B5"/>
<evidence type="ECO:0000313" key="2">
    <source>
        <dbReference type="EMBL" id="MBV3408018.1"/>
    </source>
</evidence>